<organism evidence="5 6">
    <name type="scientific">Chryseobacterium ginsengisoli</name>
    <dbReference type="NCBI Taxonomy" id="363853"/>
    <lineage>
        <taxon>Bacteria</taxon>
        <taxon>Pseudomonadati</taxon>
        <taxon>Bacteroidota</taxon>
        <taxon>Flavobacteriia</taxon>
        <taxon>Flavobacteriales</taxon>
        <taxon>Weeksellaceae</taxon>
        <taxon>Chryseobacterium group</taxon>
        <taxon>Chryseobacterium</taxon>
    </lineage>
</organism>
<dbReference type="InterPro" id="IPR058626">
    <property type="entry name" value="MdtA-like_b-barrel"/>
</dbReference>
<dbReference type="EMBL" id="BAABHX010000002">
    <property type="protein sequence ID" value="GAA5088196.1"/>
    <property type="molecule type" value="Genomic_DNA"/>
</dbReference>
<dbReference type="SUPFAM" id="SSF111369">
    <property type="entry name" value="HlyD-like secretion proteins"/>
    <property type="match status" value="1"/>
</dbReference>
<feature type="coiled-coil region" evidence="2">
    <location>
        <begin position="141"/>
        <end position="175"/>
    </location>
</feature>
<feature type="domain" description="Multidrug resistance protein MdtA-like beta-barrel" evidence="4">
    <location>
        <begin position="248"/>
        <end position="297"/>
    </location>
</feature>
<dbReference type="Pfam" id="PF25876">
    <property type="entry name" value="HH_MFP_RND"/>
    <property type="match status" value="1"/>
</dbReference>
<gene>
    <name evidence="5" type="ORF">GCM10023210_11570</name>
</gene>
<dbReference type="Pfam" id="PF25944">
    <property type="entry name" value="Beta-barrel_RND"/>
    <property type="match status" value="1"/>
</dbReference>
<evidence type="ECO:0000313" key="6">
    <source>
        <dbReference type="Proteomes" id="UP001500353"/>
    </source>
</evidence>
<dbReference type="Gene3D" id="2.40.420.20">
    <property type="match status" value="1"/>
</dbReference>
<protein>
    <submittedName>
        <fullName evidence="5">Efflux RND transporter periplasmic adaptor subunit</fullName>
    </submittedName>
</protein>
<reference evidence="6" key="1">
    <citation type="journal article" date="2019" name="Int. J. Syst. Evol. Microbiol.">
        <title>The Global Catalogue of Microorganisms (GCM) 10K type strain sequencing project: providing services to taxonomists for standard genome sequencing and annotation.</title>
        <authorList>
            <consortium name="The Broad Institute Genomics Platform"/>
            <consortium name="The Broad Institute Genome Sequencing Center for Infectious Disease"/>
            <person name="Wu L."/>
            <person name="Ma J."/>
        </authorList>
    </citation>
    <scope>NUCLEOTIDE SEQUENCE [LARGE SCALE GENOMIC DNA]</scope>
    <source>
        <strain evidence="6">JCM 18019</strain>
    </source>
</reference>
<evidence type="ECO:0000259" key="3">
    <source>
        <dbReference type="Pfam" id="PF25876"/>
    </source>
</evidence>
<evidence type="ECO:0000256" key="1">
    <source>
        <dbReference type="ARBA" id="ARBA00009477"/>
    </source>
</evidence>
<proteinExistence type="inferred from homology"/>
<dbReference type="PANTHER" id="PTHR30158">
    <property type="entry name" value="ACRA/E-RELATED COMPONENT OF DRUG EFFLUX TRANSPORTER"/>
    <property type="match status" value="1"/>
</dbReference>
<dbReference type="PANTHER" id="PTHR30158:SF23">
    <property type="entry name" value="MULTIDRUG RESISTANCE PROTEIN MEXA"/>
    <property type="match status" value="1"/>
</dbReference>
<dbReference type="Gene3D" id="1.10.287.470">
    <property type="entry name" value="Helix hairpin bin"/>
    <property type="match status" value="1"/>
</dbReference>
<dbReference type="Gene3D" id="2.40.50.100">
    <property type="match status" value="1"/>
</dbReference>
<sequence>MNNKLVILSIAALSLVACKKEAPKQDGAKPYPVVNVETKNIVGYQTFPATIQGRVNNDVRAKIQGYITQVLVDEGQYVTKGQALFRLETNILNENAAASKAGIGAAESNIAAAQAAVSAANVEVNKLKPLVQKNIISNVQLQTAQANLAQAQAQLKQAQAAKSQAVANYKGVEANIEYSVIRAPISGVIGKLPLKVGSLVGPTDQTALTTISDTSQLYAYFSMNEKEYFDFLEKSPGASLPEKIKNLPLVELQLANGSIYGEKGKIEAITGQIDNTTGTIQFRVGFSNPQKLLSNGNSGSIRLPKSYDNVLVVPESATYEQQGIVYVYKVEKDTAKNVVVNVIDRIDNMALIKSGVNNGETIIAAGIGGLKPGTAVIKKPVKMDSLVQSIKPKF</sequence>
<keyword evidence="2" id="KW-0175">Coiled coil</keyword>
<evidence type="ECO:0000313" key="5">
    <source>
        <dbReference type="EMBL" id="GAA5088196.1"/>
    </source>
</evidence>
<accession>A0ABP9M1Y6</accession>
<dbReference type="InterPro" id="IPR006143">
    <property type="entry name" value="RND_pump_MFP"/>
</dbReference>
<feature type="domain" description="Multidrug resistance protein MdtA-like alpha-helical hairpin" evidence="3">
    <location>
        <begin position="106"/>
        <end position="167"/>
    </location>
</feature>
<name>A0ABP9M1Y6_9FLAO</name>
<evidence type="ECO:0000256" key="2">
    <source>
        <dbReference type="SAM" id="Coils"/>
    </source>
</evidence>
<dbReference type="RefSeq" id="WP_345200945.1">
    <property type="nucleotide sequence ID" value="NZ_BAABHX010000002.1"/>
</dbReference>
<dbReference type="Gene3D" id="2.40.30.170">
    <property type="match status" value="1"/>
</dbReference>
<dbReference type="InterPro" id="IPR058624">
    <property type="entry name" value="MdtA-like_HH"/>
</dbReference>
<evidence type="ECO:0000259" key="4">
    <source>
        <dbReference type="Pfam" id="PF25944"/>
    </source>
</evidence>
<dbReference type="Proteomes" id="UP001500353">
    <property type="component" value="Unassembled WGS sequence"/>
</dbReference>
<comment type="caution">
    <text evidence="5">The sequence shown here is derived from an EMBL/GenBank/DDBJ whole genome shotgun (WGS) entry which is preliminary data.</text>
</comment>
<dbReference type="NCBIfam" id="TIGR01730">
    <property type="entry name" value="RND_mfp"/>
    <property type="match status" value="1"/>
</dbReference>
<keyword evidence="6" id="KW-1185">Reference proteome</keyword>
<dbReference type="PROSITE" id="PS51257">
    <property type="entry name" value="PROKAR_LIPOPROTEIN"/>
    <property type="match status" value="1"/>
</dbReference>
<comment type="similarity">
    <text evidence="1">Belongs to the membrane fusion protein (MFP) (TC 8.A.1) family.</text>
</comment>